<dbReference type="EMBL" id="JBBPBN010000001">
    <property type="protein sequence ID" value="KAK9045953.1"/>
    <property type="molecule type" value="Genomic_DNA"/>
</dbReference>
<evidence type="ECO:0000313" key="8">
    <source>
        <dbReference type="Proteomes" id="UP001396334"/>
    </source>
</evidence>
<dbReference type="PANTHER" id="PTHR10809">
    <property type="entry name" value="VESICLE-ASSOCIATED MEMBRANE PROTEIN-ASSOCIATED PROTEIN"/>
    <property type="match status" value="1"/>
</dbReference>
<evidence type="ECO:0000256" key="2">
    <source>
        <dbReference type="ARBA" id="ARBA00022692"/>
    </source>
</evidence>
<organism evidence="7 8">
    <name type="scientific">Hibiscus sabdariffa</name>
    <name type="common">roselle</name>
    <dbReference type="NCBI Taxonomy" id="183260"/>
    <lineage>
        <taxon>Eukaryota</taxon>
        <taxon>Viridiplantae</taxon>
        <taxon>Streptophyta</taxon>
        <taxon>Embryophyta</taxon>
        <taxon>Tracheophyta</taxon>
        <taxon>Spermatophyta</taxon>
        <taxon>Magnoliopsida</taxon>
        <taxon>eudicotyledons</taxon>
        <taxon>Gunneridae</taxon>
        <taxon>Pentapetalae</taxon>
        <taxon>rosids</taxon>
        <taxon>malvids</taxon>
        <taxon>Malvales</taxon>
        <taxon>Malvaceae</taxon>
        <taxon>Malvoideae</taxon>
        <taxon>Hibiscus</taxon>
    </lineage>
</organism>
<reference evidence="7 8" key="1">
    <citation type="journal article" date="2024" name="G3 (Bethesda)">
        <title>Genome assembly of Hibiscus sabdariffa L. provides insights into metabolisms of medicinal natural products.</title>
        <authorList>
            <person name="Kim T."/>
        </authorList>
    </citation>
    <scope>NUCLEOTIDE SEQUENCE [LARGE SCALE GENOMIC DNA]</scope>
    <source>
        <strain evidence="7">TK-2024</strain>
        <tissue evidence="7">Old leaves</tissue>
    </source>
</reference>
<evidence type="ECO:0000256" key="5">
    <source>
        <dbReference type="SAM" id="MobiDB-lite"/>
    </source>
</evidence>
<name>A0ABR2U8W7_9ROSI</name>
<dbReference type="InterPro" id="IPR016763">
    <property type="entry name" value="VAP"/>
</dbReference>
<sequence length="129" mass="14141">MFNKGAGHVVEERKLKVIYLSPPQPPSPVHEGSEEGSSPRGSVSDSSEFAMAAKAINERLEAQDISPEVRVRITKLTEEKNSAIQQSNKLRQELELMKRGGNNNIGGLSFMFVIVIGLIGIIIGYMMKS</sequence>
<comment type="caution">
    <text evidence="7">The sequence shown here is derived from an EMBL/GenBank/DDBJ whole genome shotgun (WGS) entry which is preliminary data.</text>
</comment>
<gene>
    <name evidence="7" type="ORF">V6N11_051856</name>
</gene>
<feature type="compositionally biased region" description="Low complexity" evidence="5">
    <location>
        <begin position="35"/>
        <end position="47"/>
    </location>
</feature>
<keyword evidence="4 6" id="KW-0472">Membrane</keyword>
<evidence type="ECO:0000256" key="3">
    <source>
        <dbReference type="ARBA" id="ARBA00022989"/>
    </source>
</evidence>
<keyword evidence="3 6" id="KW-1133">Transmembrane helix</keyword>
<evidence type="ECO:0000256" key="4">
    <source>
        <dbReference type="ARBA" id="ARBA00023136"/>
    </source>
</evidence>
<evidence type="ECO:0000313" key="7">
    <source>
        <dbReference type="EMBL" id="KAK9045953.1"/>
    </source>
</evidence>
<protein>
    <submittedName>
        <fullName evidence="7">Uncharacterized protein</fullName>
    </submittedName>
</protein>
<evidence type="ECO:0000256" key="1">
    <source>
        <dbReference type="ARBA" id="ARBA00004211"/>
    </source>
</evidence>
<feature type="transmembrane region" description="Helical" evidence="6">
    <location>
        <begin position="105"/>
        <end position="127"/>
    </location>
</feature>
<comment type="subcellular location">
    <subcellularLocation>
        <location evidence="1">Membrane</location>
        <topology evidence="1">Single-pass type IV membrane protein</topology>
    </subcellularLocation>
</comment>
<dbReference type="Proteomes" id="UP001396334">
    <property type="component" value="Unassembled WGS sequence"/>
</dbReference>
<dbReference type="PANTHER" id="PTHR10809:SF6">
    <property type="entry name" value="AT11025P-RELATED"/>
    <property type="match status" value="1"/>
</dbReference>
<feature type="region of interest" description="Disordered" evidence="5">
    <location>
        <begin position="20"/>
        <end position="47"/>
    </location>
</feature>
<keyword evidence="2 6" id="KW-0812">Transmembrane</keyword>
<proteinExistence type="predicted"/>
<accession>A0ABR2U8W7</accession>
<evidence type="ECO:0000256" key="6">
    <source>
        <dbReference type="SAM" id="Phobius"/>
    </source>
</evidence>
<keyword evidence="8" id="KW-1185">Reference proteome</keyword>